<dbReference type="PATRIC" id="fig|162209.4.peg.1901"/>
<evidence type="ECO:0000313" key="2">
    <source>
        <dbReference type="Proteomes" id="UP000061660"/>
    </source>
</evidence>
<dbReference type="AlphaFoldDB" id="A0A0U2U7K6"/>
<organism evidence="1 2">
    <name type="scientific">Paenibacillus naphthalenovorans</name>
    <dbReference type="NCBI Taxonomy" id="162209"/>
    <lineage>
        <taxon>Bacteria</taxon>
        <taxon>Bacillati</taxon>
        <taxon>Bacillota</taxon>
        <taxon>Bacilli</taxon>
        <taxon>Bacillales</taxon>
        <taxon>Paenibacillaceae</taxon>
        <taxon>Paenibacillus</taxon>
    </lineage>
</organism>
<reference evidence="1 2" key="2">
    <citation type="journal article" date="2016" name="Genome Announc.">
        <title>Complete Genome Sequences of Two Interactive Moderate Thermophiles, Paenibacillus napthalenovorans 32O-Y and Paenibacillus sp. 32O-W.</title>
        <authorList>
            <person name="Butler R.R.III."/>
            <person name="Wang J."/>
            <person name="Stark B.C."/>
            <person name="Pombert J.F."/>
        </authorList>
    </citation>
    <scope>NUCLEOTIDE SEQUENCE [LARGE SCALE GENOMIC DNA]</scope>
    <source>
        <strain evidence="1 2">32O-Y</strain>
    </source>
</reference>
<keyword evidence="2" id="KW-1185">Reference proteome</keyword>
<dbReference type="OrthoDB" id="228334at186822"/>
<proteinExistence type="predicted"/>
<name>A0A0U2U7K6_9BACL</name>
<sequence>MNKIIRYINENEIDDMVTAIVKSGKDLKKVLYDIRMARVKFQTKSQHLQWALEKYLPKDEEE</sequence>
<accession>A0A0U2U7K6</accession>
<dbReference type="Proteomes" id="UP000061660">
    <property type="component" value="Chromosome"/>
</dbReference>
<dbReference type="STRING" id="162209.IJ22_17940"/>
<dbReference type="RefSeq" id="WP_062408486.1">
    <property type="nucleotide sequence ID" value="NZ_CP013652.1"/>
</dbReference>
<dbReference type="KEGG" id="pnp:IJ22_17940"/>
<protein>
    <submittedName>
        <fullName evidence="1">Uncharacterized protein</fullName>
    </submittedName>
</protein>
<dbReference type="EMBL" id="CP013652">
    <property type="protein sequence ID" value="ALS22168.1"/>
    <property type="molecule type" value="Genomic_DNA"/>
</dbReference>
<reference evidence="2" key="1">
    <citation type="submission" date="2015-12" db="EMBL/GenBank/DDBJ databases">
        <title>Complete genome sequences of two moderately thermophilic Paenibacillus species.</title>
        <authorList>
            <person name="Butler R.III."/>
            <person name="Wang J."/>
            <person name="Stark B.C."/>
            <person name="Pombert J.-F."/>
        </authorList>
    </citation>
    <scope>NUCLEOTIDE SEQUENCE [LARGE SCALE GENOMIC DNA]</scope>
    <source>
        <strain evidence="2">32O-Y</strain>
    </source>
</reference>
<evidence type="ECO:0000313" key="1">
    <source>
        <dbReference type="EMBL" id="ALS22168.1"/>
    </source>
</evidence>
<gene>
    <name evidence="1" type="ORF">IJ22_17940</name>
</gene>